<dbReference type="Pfam" id="PF04963">
    <property type="entry name" value="Sigma54_CBD"/>
    <property type="match status" value="1"/>
</dbReference>
<keyword evidence="2 9" id="KW-0240">DNA-directed RNA polymerase</keyword>
<dbReference type="Gene3D" id="1.10.10.60">
    <property type="entry name" value="Homeodomain-like"/>
    <property type="match status" value="1"/>
</dbReference>
<dbReference type="Proteomes" id="UP000005522">
    <property type="component" value="Chromosome"/>
</dbReference>
<evidence type="ECO:0000313" key="13">
    <source>
        <dbReference type="EMBL" id="AIA54289.1"/>
    </source>
</evidence>
<dbReference type="PROSITE" id="PS00717">
    <property type="entry name" value="SIGMA54_1"/>
    <property type="match status" value="1"/>
</dbReference>
<evidence type="ECO:0000256" key="9">
    <source>
        <dbReference type="PIRNR" id="PIRNR000774"/>
    </source>
</evidence>
<dbReference type="PROSITE" id="PS50044">
    <property type="entry name" value="SIGMA54_3"/>
    <property type="match status" value="1"/>
</dbReference>
<keyword evidence="4 9" id="KW-0548">Nucleotidyltransferase</keyword>
<dbReference type="Pfam" id="PF04552">
    <property type="entry name" value="Sigma54_DBD"/>
    <property type="match status" value="1"/>
</dbReference>
<dbReference type="PROSITE" id="PS00718">
    <property type="entry name" value="SIGMA54_2"/>
    <property type="match status" value="1"/>
</dbReference>
<evidence type="ECO:0000259" key="12">
    <source>
        <dbReference type="Pfam" id="PF04963"/>
    </source>
</evidence>
<keyword evidence="6 9" id="KW-0731">Sigma factor</keyword>
<evidence type="ECO:0000313" key="14">
    <source>
        <dbReference type="Proteomes" id="UP000005522"/>
    </source>
</evidence>
<protein>
    <recommendedName>
        <fullName evidence="9">RNA polymerase sigma-54 factor</fullName>
    </recommendedName>
</protein>
<dbReference type="InterPro" id="IPR007634">
    <property type="entry name" value="RNA_pol_sigma_54_DNA-bd"/>
</dbReference>
<comment type="similarity">
    <text evidence="1 9">Belongs to the sigma-54 factor family.</text>
</comment>
<keyword evidence="5 9" id="KW-0805">Transcription regulation</keyword>
<name>A0A059ZMR8_ACICK</name>
<evidence type="ECO:0000256" key="2">
    <source>
        <dbReference type="ARBA" id="ARBA00022478"/>
    </source>
</evidence>
<proteinExistence type="inferred from homology"/>
<reference evidence="13 14" key="1">
    <citation type="journal article" date="2009" name="J. Bacteriol.">
        <title>Draft genome sequence of the extremely acidophilic bacterium Acidithiobacillus caldus ATCC 51756 reveals metabolic versatility in the genus Acidithiobacillus.</title>
        <authorList>
            <person name="Valdes J."/>
            <person name="Quatrini R."/>
            <person name="Hallberg K."/>
            <person name="Dopson M."/>
            <person name="Valenzuela P.D."/>
            <person name="Holmes D.S."/>
        </authorList>
    </citation>
    <scope>NUCLEOTIDE SEQUENCE [LARGE SCALE GENOMIC DNA]</scope>
    <source>
        <strain evidence="14">ATCC 51756 / DSM 8584 / KU</strain>
    </source>
</reference>
<dbReference type="GO" id="GO:0001216">
    <property type="term" value="F:DNA-binding transcription activator activity"/>
    <property type="evidence" value="ECO:0007669"/>
    <property type="project" value="InterPro"/>
</dbReference>
<dbReference type="PIRSF" id="PIRSF000774">
    <property type="entry name" value="RpoN"/>
    <property type="match status" value="1"/>
</dbReference>
<dbReference type="NCBIfam" id="NF004595">
    <property type="entry name" value="PRK05932.1-2"/>
    <property type="match status" value="1"/>
</dbReference>
<keyword evidence="8 9" id="KW-0804">Transcription</keyword>
<evidence type="ECO:0000256" key="3">
    <source>
        <dbReference type="ARBA" id="ARBA00022679"/>
    </source>
</evidence>
<dbReference type="GO" id="GO:0003677">
    <property type="term" value="F:DNA binding"/>
    <property type="evidence" value="ECO:0007669"/>
    <property type="project" value="UniProtKB-KW"/>
</dbReference>
<dbReference type="InterPro" id="IPR007046">
    <property type="entry name" value="RNA_pol_sigma_54_core-bd"/>
</dbReference>
<feature type="domain" description="RNA polymerase sigma factor 54 DNA-binding" evidence="11">
    <location>
        <begin position="318"/>
        <end position="476"/>
    </location>
</feature>
<accession>A0A059ZMR8</accession>
<dbReference type="Gene3D" id="1.10.10.1330">
    <property type="entry name" value="RNA polymerase sigma-54 factor, core-binding domain"/>
    <property type="match status" value="1"/>
</dbReference>
<sequence length="477" mass="53453">MKPGLELKLGQHLTMTPQLQQAIRLLQLSTLDLRQEVQSMLESNPLLDEDVEEGNEPAEALEPRSETHADERQLDLDADDALPNELPVDSQWDDIYDLGNTPSAGPPPDDDLPDFEARNSRSQSLQDYLRWQADLSHFSVQERNIAEVIIDAVDDSGYMAASIEELAATLELAPADVTPVLRRVQDFDPPGVAARDLGECLSLQLRQLPQPDLPVVTLARRIVEAHLDLLGKHDYGRLGQLLNADPETLRQAVALIASLNPKPGSTVGDDSAEYVIPDVIVRWRGRQLRVELNPEAMPRLRINRHYAEMTSARDAAHRYIQDQLSEARWFIKSLQSRQETVLKVASAIVERQQDFFRHGPESMRPMVLRDIAEAVEMHESTVSRVTNQKYMITPRGLFEFKYFFSSHVNTDSGGAASATAIRALIAKFVQAEDPQHPLSDAEIAKILADQGVQIARRTVAKYREAANIPPASQRRRL</sequence>
<feature type="compositionally biased region" description="Basic and acidic residues" evidence="10">
    <location>
        <begin position="61"/>
        <end position="75"/>
    </location>
</feature>
<feature type="region of interest" description="Disordered" evidence="10">
    <location>
        <begin position="42"/>
        <end position="117"/>
    </location>
</feature>
<comment type="function">
    <text evidence="9">Sigma factors are initiation factors that promote the attachment of RNA polymerase to specific initiation sites and are then released.</text>
</comment>
<dbReference type="AlphaFoldDB" id="A0A059ZMR8"/>
<dbReference type="KEGG" id="acz:Acaty_c0399"/>
<evidence type="ECO:0000256" key="8">
    <source>
        <dbReference type="ARBA" id="ARBA00023163"/>
    </source>
</evidence>
<dbReference type="Pfam" id="PF00309">
    <property type="entry name" value="Sigma54_AID"/>
    <property type="match status" value="1"/>
</dbReference>
<gene>
    <name evidence="13" type="ORF">Acaty_c0399</name>
</gene>
<dbReference type="GO" id="GO:0016779">
    <property type="term" value="F:nucleotidyltransferase activity"/>
    <property type="evidence" value="ECO:0007669"/>
    <property type="project" value="UniProtKB-KW"/>
</dbReference>
<dbReference type="PRINTS" id="PR00045">
    <property type="entry name" value="SIGMA54FCT"/>
</dbReference>
<evidence type="ECO:0000256" key="5">
    <source>
        <dbReference type="ARBA" id="ARBA00023015"/>
    </source>
</evidence>
<evidence type="ECO:0000256" key="1">
    <source>
        <dbReference type="ARBA" id="ARBA00008798"/>
    </source>
</evidence>
<dbReference type="GO" id="GO:0006352">
    <property type="term" value="P:DNA-templated transcription initiation"/>
    <property type="evidence" value="ECO:0007669"/>
    <property type="project" value="InterPro"/>
</dbReference>
<feature type="compositionally biased region" description="Acidic residues" evidence="10">
    <location>
        <begin position="47"/>
        <end position="56"/>
    </location>
</feature>
<dbReference type="PANTHER" id="PTHR32248:SF4">
    <property type="entry name" value="RNA POLYMERASE SIGMA-54 FACTOR"/>
    <property type="match status" value="1"/>
</dbReference>
<dbReference type="GO" id="GO:0016987">
    <property type="term" value="F:sigma factor activity"/>
    <property type="evidence" value="ECO:0007669"/>
    <property type="project" value="UniProtKB-KW"/>
</dbReference>
<evidence type="ECO:0000256" key="4">
    <source>
        <dbReference type="ARBA" id="ARBA00022695"/>
    </source>
</evidence>
<evidence type="ECO:0000256" key="10">
    <source>
        <dbReference type="SAM" id="MobiDB-lite"/>
    </source>
</evidence>
<dbReference type="PANTHER" id="PTHR32248">
    <property type="entry name" value="RNA POLYMERASE SIGMA-54 FACTOR"/>
    <property type="match status" value="1"/>
</dbReference>
<dbReference type="eggNOG" id="COG1508">
    <property type="taxonomic scope" value="Bacteria"/>
</dbReference>
<dbReference type="InterPro" id="IPR000394">
    <property type="entry name" value="RNA_pol_sigma_54"/>
</dbReference>
<dbReference type="EMBL" id="CP005986">
    <property type="protein sequence ID" value="AIA54289.1"/>
    <property type="molecule type" value="Genomic_DNA"/>
</dbReference>
<dbReference type="GO" id="GO:0000428">
    <property type="term" value="C:DNA-directed RNA polymerase complex"/>
    <property type="evidence" value="ECO:0007669"/>
    <property type="project" value="UniProtKB-KW"/>
</dbReference>
<dbReference type="RefSeq" id="WP_004870468.1">
    <property type="nucleotide sequence ID" value="NZ_CP005986.1"/>
</dbReference>
<evidence type="ECO:0000259" key="11">
    <source>
        <dbReference type="Pfam" id="PF04552"/>
    </source>
</evidence>
<dbReference type="HOGENOM" id="CLU_020569_0_1_6"/>
<evidence type="ECO:0000256" key="7">
    <source>
        <dbReference type="ARBA" id="ARBA00023125"/>
    </source>
</evidence>
<evidence type="ECO:0000256" key="6">
    <source>
        <dbReference type="ARBA" id="ARBA00023082"/>
    </source>
</evidence>
<dbReference type="InterPro" id="IPR038709">
    <property type="entry name" value="RpoN_core-bd_sf"/>
</dbReference>
<keyword evidence="3 9" id="KW-0808">Transferase</keyword>
<feature type="domain" description="RNA polymerase sigma factor 54 core-binding" evidence="12">
    <location>
        <begin position="115"/>
        <end position="306"/>
    </location>
</feature>
<dbReference type="NCBIfam" id="TIGR02395">
    <property type="entry name" value="rpoN_sigma"/>
    <property type="match status" value="1"/>
</dbReference>
<keyword evidence="7 9" id="KW-0238">DNA-binding</keyword>
<dbReference type="NCBIfam" id="NF009118">
    <property type="entry name" value="PRK12469.1"/>
    <property type="match status" value="1"/>
</dbReference>
<organism evidence="13 14">
    <name type="scientific">Acidithiobacillus caldus (strain ATCC 51756 / DSM 8584 / KU)</name>
    <dbReference type="NCBI Taxonomy" id="637389"/>
    <lineage>
        <taxon>Bacteria</taxon>
        <taxon>Pseudomonadati</taxon>
        <taxon>Pseudomonadota</taxon>
        <taxon>Acidithiobacillia</taxon>
        <taxon>Acidithiobacillales</taxon>
        <taxon>Acidithiobacillaceae</taxon>
        <taxon>Acidithiobacillus</taxon>
    </lineage>
</organism>